<gene>
    <name evidence="13" type="primary">ccmD</name>
    <name evidence="13" type="ORF">OPS25_00395</name>
</gene>
<dbReference type="EMBL" id="JAPFRD010000002">
    <property type="protein sequence ID" value="MCW8106959.1"/>
    <property type="molecule type" value="Genomic_DNA"/>
</dbReference>
<sequence length="75" mass="8698">MQFESLQTFFSMGGYGFYVWLSFGVTLLSMAILVIQSFVERKQLLSQVLKEQSRRQRIKQARQAKPANSIQYSDS</sequence>
<feature type="transmembrane region" description="Helical" evidence="12">
    <location>
        <begin position="15"/>
        <end position="35"/>
    </location>
</feature>
<evidence type="ECO:0000256" key="8">
    <source>
        <dbReference type="ARBA" id="ARBA00022692"/>
    </source>
</evidence>
<evidence type="ECO:0000313" key="14">
    <source>
        <dbReference type="Proteomes" id="UP001142810"/>
    </source>
</evidence>
<protein>
    <recommendedName>
        <fullName evidence="4 12">Heme exporter protein D</fullName>
    </recommendedName>
</protein>
<keyword evidence="10 12" id="KW-1133">Transmembrane helix</keyword>
<organism evidence="13 14">
    <name type="scientific">Alteromonas aquimaris</name>
    <dbReference type="NCBI Taxonomy" id="2998417"/>
    <lineage>
        <taxon>Bacteria</taxon>
        <taxon>Pseudomonadati</taxon>
        <taxon>Pseudomonadota</taxon>
        <taxon>Gammaproteobacteria</taxon>
        <taxon>Alteromonadales</taxon>
        <taxon>Alteromonadaceae</taxon>
        <taxon>Alteromonas/Salinimonas group</taxon>
        <taxon>Alteromonas</taxon>
    </lineage>
</organism>
<evidence type="ECO:0000256" key="4">
    <source>
        <dbReference type="ARBA" id="ARBA00016461"/>
    </source>
</evidence>
<dbReference type="PANTHER" id="PTHR37531:SF1">
    <property type="entry name" value="HEME EXPORTER PROTEIN D"/>
    <property type="match status" value="1"/>
</dbReference>
<evidence type="ECO:0000256" key="12">
    <source>
        <dbReference type="RuleBase" id="RU363101"/>
    </source>
</evidence>
<evidence type="ECO:0000256" key="3">
    <source>
        <dbReference type="ARBA" id="ARBA00008741"/>
    </source>
</evidence>
<keyword evidence="7 12" id="KW-0997">Cell inner membrane</keyword>
<reference evidence="13" key="1">
    <citation type="submission" date="2022-11" db="EMBL/GenBank/DDBJ databases">
        <title>Alteromonas sp. nov., isolated from sea water of the Qingdao.</title>
        <authorList>
            <person name="Wang Q."/>
        </authorList>
    </citation>
    <scope>NUCLEOTIDE SEQUENCE</scope>
    <source>
        <strain evidence="13">ASW11-7</strain>
    </source>
</reference>
<keyword evidence="6 12" id="KW-1003">Cell membrane</keyword>
<keyword evidence="8 12" id="KW-0812">Transmembrane</keyword>
<evidence type="ECO:0000256" key="7">
    <source>
        <dbReference type="ARBA" id="ARBA00022519"/>
    </source>
</evidence>
<dbReference type="RefSeq" id="WP_265615663.1">
    <property type="nucleotide sequence ID" value="NZ_JAPFRD010000002.1"/>
</dbReference>
<evidence type="ECO:0000256" key="5">
    <source>
        <dbReference type="ARBA" id="ARBA00022448"/>
    </source>
</evidence>
<evidence type="ECO:0000256" key="10">
    <source>
        <dbReference type="ARBA" id="ARBA00022989"/>
    </source>
</evidence>
<evidence type="ECO:0000256" key="2">
    <source>
        <dbReference type="ARBA" id="ARBA00004377"/>
    </source>
</evidence>
<evidence type="ECO:0000256" key="6">
    <source>
        <dbReference type="ARBA" id="ARBA00022475"/>
    </source>
</evidence>
<keyword evidence="14" id="KW-1185">Reference proteome</keyword>
<keyword evidence="9 12" id="KW-0201">Cytochrome c-type biogenesis</keyword>
<dbReference type="NCBIfam" id="TIGR03141">
    <property type="entry name" value="cytochro_ccmD"/>
    <property type="match status" value="1"/>
</dbReference>
<dbReference type="InterPro" id="IPR052075">
    <property type="entry name" value="Heme_exporter_D"/>
</dbReference>
<dbReference type="Pfam" id="PF04995">
    <property type="entry name" value="CcmD"/>
    <property type="match status" value="1"/>
</dbReference>
<comment type="function">
    <text evidence="1 12">Required for the export of heme to the periplasm for the biogenesis of c-type cytochromes.</text>
</comment>
<comment type="caution">
    <text evidence="13">The sequence shown here is derived from an EMBL/GenBank/DDBJ whole genome shotgun (WGS) entry which is preliminary data.</text>
</comment>
<evidence type="ECO:0000256" key="9">
    <source>
        <dbReference type="ARBA" id="ARBA00022748"/>
    </source>
</evidence>
<dbReference type="PANTHER" id="PTHR37531">
    <property type="entry name" value="HEME EXPORTER PROTEIN D"/>
    <property type="match status" value="1"/>
</dbReference>
<evidence type="ECO:0000313" key="13">
    <source>
        <dbReference type="EMBL" id="MCW8106959.1"/>
    </source>
</evidence>
<keyword evidence="11 12" id="KW-0472">Membrane</keyword>
<dbReference type="InterPro" id="IPR007078">
    <property type="entry name" value="Haem_export_protD_CcmD"/>
</dbReference>
<keyword evidence="5 12" id="KW-0813">Transport</keyword>
<proteinExistence type="inferred from homology"/>
<comment type="similarity">
    <text evidence="3 12">Belongs to the CcmD/CycX/HelD family.</text>
</comment>
<name>A0ABT3P2H2_9ALTE</name>
<evidence type="ECO:0000256" key="1">
    <source>
        <dbReference type="ARBA" id="ARBA00002442"/>
    </source>
</evidence>
<comment type="subcellular location">
    <subcellularLocation>
        <location evidence="2 12">Cell inner membrane</location>
        <topology evidence="2 12">Single-pass membrane protein</topology>
    </subcellularLocation>
</comment>
<accession>A0ABT3P2H2</accession>
<dbReference type="Proteomes" id="UP001142810">
    <property type="component" value="Unassembled WGS sequence"/>
</dbReference>
<evidence type="ECO:0000256" key="11">
    <source>
        <dbReference type="ARBA" id="ARBA00023136"/>
    </source>
</evidence>